<dbReference type="Proteomes" id="UP001461498">
    <property type="component" value="Unassembled WGS sequence"/>
</dbReference>
<proteinExistence type="predicted"/>
<dbReference type="Gene3D" id="1.25.10.10">
    <property type="entry name" value="Leucine-rich Repeat Variant"/>
    <property type="match status" value="1"/>
</dbReference>
<reference evidence="1 2" key="1">
    <citation type="submission" date="2022-12" db="EMBL/GenBank/DDBJ databases">
        <title>Chromosome-level genome assembly of true bugs.</title>
        <authorList>
            <person name="Ma L."/>
            <person name="Li H."/>
        </authorList>
    </citation>
    <scope>NUCLEOTIDE SEQUENCE [LARGE SCALE GENOMIC DNA]</scope>
    <source>
        <strain evidence="1">Lab_2022b</strain>
    </source>
</reference>
<evidence type="ECO:0000313" key="1">
    <source>
        <dbReference type="EMBL" id="KAK9504041.1"/>
    </source>
</evidence>
<sequence>MLCRQKLTQKITQYLPRNEQLRGQYGNSECSMGYDDEKAAVRQAVAYGCGTLALYGGPAFTGTCAEVLPRLA</sequence>
<organism evidence="1 2">
    <name type="scientific">Rhynocoris fuscipes</name>
    <dbReference type="NCBI Taxonomy" id="488301"/>
    <lineage>
        <taxon>Eukaryota</taxon>
        <taxon>Metazoa</taxon>
        <taxon>Ecdysozoa</taxon>
        <taxon>Arthropoda</taxon>
        <taxon>Hexapoda</taxon>
        <taxon>Insecta</taxon>
        <taxon>Pterygota</taxon>
        <taxon>Neoptera</taxon>
        <taxon>Paraneoptera</taxon>
        <taxon>Hemiptera</taxon>
        <taxon>Heteroptera</taxon>
        <taxon>Panheteroptera</taxon>
        <taxon>Cimicomorpha</taxon>
        <taxon>Reduviidae</taxon>
        <taxon>Harpactorinae</taxon>
        <taxon>Harpactorini</taxon>
        <taxon>Rhynocoris</taxon>
    </lineage>
</organism>
<keyword evidence="2" id="KW-1185">Reference proteome</keyword>
<protein>
    <submittedName>
        <fullName evidence="1">Uncharacterized protein</fullName>
    </submittedName>
</protein>
<dbReference type="EMBL" id="JAPXFL010000007">
    <property type="protein sequence ID" value="KAK9504041.1"/>
    <property type="molecule type" value="Genomic_DNA"/>
</dbReference>
<accession>A0AAW1D003</accession>
<dbReference type="AlphaFoldDB" id="A0AAW1D003"/>
<comment type="caution">
    <text evidence="1">The sequence shown here is derived from an EMBL/GenBank/DDBJ whole genome shotgun (WGS) entry which is preliminary data.</text>
</comment>
<evidence type="ECO:0000313" key="2">
    <source>
        <dbReference type="Proteomes" id="UP001461498"/>
    </source>
</evidence>
<name>A0AAW1D003_9HEMI</name>
<gene>
    <name evidence="1" type="ORF">O3M35_010481</name>
</gene>
<dbReference type="InterPro" id="IPR011989">
    <property type="entry name" value="ARM-like"/>
</dbReference>